<comment type="similarity">
    <text evidence="1">Belongs to the IUNH family.</text>
</comment>
<evidence type="ECO:0000256" key="5">
    <source>
        <dbReference type="SAM" id="SignalP"/>
    </source>
</evidence>
<dbReference type="OrthoDB" id="432381at2759"/>
<dbReference type="GO" id="GO:0005829">
    <property type="term" value="C:cytosol"/>
    <property type="evidence" value="ECO:0007669"/>
    <property type="project" value="TreeGrafter"/>
</dbReference>
<dbReference type="Pfam" id="PF01156">
    <property type="entry name" value="IU_nuc_hydro"/>
    <property type="match status" value="1"/>
</dbReference>
<dbReference type="InterPro" id="IPR023186">
    <property type="entry name" value="IUNH"/>
</dbReference>
<feature type="chain" id="PRO_5044131773" evidence="5">
    <location>
        <begin position="21"/>
        <end position="443"/>
    </location>
</feature>
<dbReference type="EMBL" id="CAJNDS010002704">
    <property type="protein sequence ID" value="CAE7568749.1"/>
    <property type="molecule type" value="Genomic_DNA"/>
</dbReference>
<evidence type="ECO:0000256" key="2">
    <source>
        <dbReference type="ARBA" id="ARBA00022801"/>
    </source>
</evidence>
<proteinExistence type="inferred from homology"/>
<evidence type="ECO:0000256" key="3">
    <source>
        <dbReference type="ARBA" id="ARBA00023295"/>
    </source>
</evidence>
<dbReference type="InterPro" id="IPR036452">
    <property type="entry name" value="Ribo_hydro-like"/>
</dbReference>
<evidence type="ECO:0000256" key="1">
    <source>
        <dbReference type="ARBA" id="ARBA00009176"/>
    </source>
</evidence>
<evidence type="ECO:0000313" key="10">
    <source>
        <dbReference type="Proteomes" id="UP000604046"/>
    </source>
</evidence>
<protein>
    <submittedName>
        <fullName evidence="9">RihA protein</fullName>
    </submittedName>
</protein>
<dbReference type="EMBL" id="CAJNDS010002704">
    <property type="protein sequence ID" value="CAE7568758.1"/>
    <property type="molecule type" value="Genomic_DNA"/>
</dbReference>
<accession>A0A812UKM1</accession>
<keyword evidence="5" id="KW-0732">Signal</keyword>
<feature type="domain" description="Inosine/uridine-preferring nucleoside hydrolase" evidence="6">
    <location>
        <begin position="68"/>
        <end position="370"/>
    </location>
</feature>
<evidence type="ECO:0000313" key="7">
    <source>
        <dbReference type="EMBL" id="CAE7568743.1"/>
    </source>
</evidence>
<gene>
    <name evidence="9" type="primary">rihA</name>
    <name evidence="7" type="ORF">SNAT2548_LOCUS32318</name>
    <name evidence="8" type="ORF">SNAT2548_LOCUS32319</name>
    <name evidence="9" type="ORF">SNAT2548_LOCUS32320</name>
</gene>
<feature type="region of interest" description="Disordered" evidence="4">
    <location>
        <begin position="41"/>
        <end position="60"/>
    </location>
</feature>
<name>A0A812UKM1_9DINO</name>
<dbReference type="EMBL" id="CAJNDS010002704">
    <property type="protein sequence ID" value="CAE7568743.1"/>
    <property type="molecule type" value="Genomic_DNA"/>
</dbReference>
<keyword evidence="2" id="KW-0378">Hydrolase</keyword>
<dbReference type="PANTHER" id="PTHR12304:SF46">
    <property type="entry name" value="INOSINE-ADENOSINE-GUANOSINE-NUCLEOSIDE HYDROLASE"/>
    <property type="match status" value="1"/>
</dbReference>
<reference evidence="9" key="1">
    <citation type="submission" date="2021-02" db="EMBL/GenBank/DDBJ databases">
        <authorList>
            <person name="Dougan E. K."/>
            <person name="Rhodes N."/>
            <person name="Thang M."/>
            <person name="Chan C."/>
        </authorList>
    </citation>
    <scope>NUCLEOTIDE SEQUENCE</scope>
</reference>
<dbReference type="InterPro" id="IPR001910">
    <property type="entry name" value="Inosine/uridine_hydrolase_dom"/>
</dbReference>
<evidence type="ECO:0000313" key="8">
    <source>
        <dbReference type="EMBL" id="CAE7568749.1"/>
    </source>
</evidence>
<organism evidence="9 10">
    <name type="scientific">Symbiodinium natans</name>
    <dbReference type="NCBI Taxonomy" id="878477"/>
    <lineage>
        <taxon>Eukaryota</taxon>
        <taxon>Sar</taxon>
        <taxon>Alveolata</taxon>
        <taxon>Dinophyceae</taxon>
        <taxon>Suessiales</taxon>
        <taxon>Symbiodiniaceae</taxon>
        <taxon>Symbiodinium</taxon>
    </lineage>
</organism>
<evidence type="ECO:0000256" key="4">
    <source>
        <dbReference type="SAM" id="MobiDB-lite"/>
    </source>
</evidence>
<dbReference type="PANTHER" id="PTHR12304">
    <property type="entry name" value="INOSINE-URIDINE PREFERRING NUCLEOSIDE HYDROLASE"/>
    <property type="match status" value="1"/>
</dbReference>
<dbReference type="GO" id="GO:0006152">
    <property type="term" value="P:purine nucleoside catabolic process"/>
    <property type="evidence" value="ECO:0007669"/>
    <property type="project" value="TreeGrafter"/>
</dbReference>
<dbReference type="Proteomes" id="UP000604046">
    <property type="component" value="Unassembled WGS sequence"/>
</dbReference>
<dbReference type="AlphaFoldDB" id="A0A812UKM1"/>
<keyword evidence="10" id="KW-1185">Reference proteome</keyword>
<evidence type="ECO:0000259" key="6">
    <source>
        <dbReference type="Pfam" id="PF01156"/>
    </source>
</evidence>
<dbReference type="SUPFAM" id="SSF53590">
    <property type="entry name" value="Nucleoside hydrolase"/>
    <property type="match status" value="2"/>
</dbReference>
<sequence length="443" mass="49041">MGRSIQLFWSFLIFLTCVASEDCAECSDASSILHHKTMGRNVRPHHHHNHHHHPHHSHPRCRKPYPFIWDNDANYDDTLAFLYLAHSENLDWKAITIESDGMGTPHGGPTNIAAVAQLVGLGDVPIAMGGLSSLSPIATMPLQWRIETDEFFERQFESGILEMTDKAIVDETAPQLIVKILKESECPVVILTTGPATNVAEALDMDPSIAENIQGIYMMGSAYGVPGTNNVYDWQMTYNGVKGSCTEDGGQTYTGLSPPLLKDGVKSAIRPECRGVDMTAHGDTEWNVFMDVRAWRMVYGFLEPSPADVYVLAANATLNMPVTLDEMEEYASTLADEDLRVFVIELAKAFLAAGEAKWWDAQCAVVMDQVLSGKKIGVCSNWAEQKVTSVSLVWRSNLTDGELNPYGSIKDDEDAHAPPVDYCLDGNVTQMWEVYWPMVNQTG</sequence>
<evidence type="ECO:0000313" key="9">
    <source>
        <dbReference type="EMBL" id="CAE7568758.1"/>
    </source>
</evidence>
<dbReference type="GO" id="GO:0008477">
    <property type="term" value="F:purine nucleosidase activity"/>
    <property type="evidence" value="ECO:0007669"/>
    <property type="project" value="TreeGrafter"/>
</dbReference>
<keyword evidence="3" id="KW-0326">Glycosidase</keyword>
<feature type="signal peptide" evidence="5">
    <location>
        <begin position="1"/>
        <end position="20"/>
    </location>
</feature>
<comment type="caution">
    <text evidence="9">The sequence shown here is derived from an EMBL/GenBank/DDBJ whole genome shotgun (WGS) entry which is preliminary data.</text>
</comment>
<dbReference type="Gene3D" id="3.90.245.10">
    <property type="entry name" value="Ribonucleoside hydrolase-like"/>
    <property type="match status" value="1"/>
</dbReference>